<reference evidence="3" key="5">
    <citation type="journal article" date="2021" name="G3 (Bethesda)">
        <title>Aegilops tauschii genome assembly Aet v5.0 features greater sequence contiguity and improved annotation.</title>
        <authorList>
            <person name="Wang L."/>
            <person name="Zhu T."/>
            <person name="Rodriguez J.C."/>
            <person name="Deal K.R."/>
            <person name="Dubcovsky J."/>
            <person name="McGuire P.E."/>
            <person name="Lux T."/>
            <person name="Spannagl M."/>
            <person name="Mayer K.F.X."/>
            <person name="Baldrich P."/>
            <person name="Meyers B.C."/>
            <person name="Huo N."/>
            <person name="Gu Y.Q."/>
            <person name="Zhou H."/>
            <person name="Devos K.M."/>
            <person name="Bennetzen J.L."/>
            <person name="Unver T."/>
            <person name="Budak H."/>
            <person name="Gulick P.J."/>
            <person name="Galiba G."/>
            <person name="Kalapos B."/>
            <person name="Nelson D.R."/>
            <person name="Li P."/>
            <person name="You F.M."/>
            <person name="Luo M.C."/>
            <person name="Dvorak J."/>
        </authorList>
    </citation>
    <scope>NUCLEOTIDE SEQUENCE [LARGE SCALE GENOMIC DNA]</scope>
    <source>
        <strain evidence="3">cv. AL8/78</strain>
    </source>
</reference>
<dbReference type="Pfam" id="PF10551">
    <property type="entry name" value="MULE"/>
    <property type="match status" value="1"/>
</dbReference>
<dbReference type="Proteomes" id="UP000015105">
    <property type="component" value="Chromosome 2D"/>
</dbReference>
<evidence type="ECO:0000256" key="1">
    <source>
        <dbReference type="RuleBase" id="RU367018"/>
    </source>
</evidence>
<dbReference type="PANTHER" id="PTHR31669:SF217">
    <property type="entry name" value="PROTEIN FAR1-RELATED SEQUENCE"/>
    <property type="match status" value="1"/>
</dbReference>
<dbReference type="GO" id="GO:0008270">
    <property type="term" value="F:zinc ion binding"/>
    <property type="evidence" value="ECO:0007669"/>
    <property type="project" value="UniProtKB-UniRule"/>
</dbReference>
<dbReference type="Gramene" id="AET2Gv20498600.1">
    <property type="protein sequence ID" value="AET2Gv20498600.1"/>
    <property type="gene ID" value="AET2Gv20498600"/>
</dbReference>
<accession>A0A453BGI6</accession>
<evidence type="ECO:0000313" key="3">
    <source>
        <dbReference type="EnsemblPlants" id="AET2Gv20498600.1"/>
    </source>
</evidence>
<organism evidence="3 4">
    <name type="scientific">Aegilops tauschii subsp. strangulata</name>
    <name type="common">Goatgrass</name>
    <dbReference type="NCBI Taxonomy" id="200361"/>
    <lineage>
        <taxon>Eukaryota</taxon>
        <taxon>Viridiplantae</taxon>
        <taxon>Streptophyta</taxon>
        <taxon>Embryophyta</taxon>
        <taxon>Tracheophyta</taxon>
        <taxon>Spermatophyta</taxon>
        <taxon>Magnoliopsida</taxon>
        <taxon>Liliopsida</taxon>
        <taxon>Poales</taxon>
        <taxon>Poaceae</taxon>
        <taxon>BOP clade</taxon>
        <taxon>Pooideae</taxon>
        <taxon>Triticodae</taxon>
        <taxon>Triticeae</taxon>
        <taxon>Triticinae</taxon>
        <taxon>Aegilops</taxon>
    </lineage>
</organism>
<keyword evidence="1" id="KW-0479">Metal-binding</keyword>
<dbReference type="InterPro" id="IPR031052">
    <property type="entry name" value="FHY3/FAR1"/>
</dbReference>
<sequence>MKNENENFFFDVDVGTDDDGKKIIRNIFWSNASCQAAYADFGDCVTFDTTYKTNKYHMPLGFFVSVNNHLQSTIFGVALVGNESSDSFEWIFNAFKRCMRKDPTCILTDQCPAMKAAIPKVFLRTHHRLCRWHIMKKIKDHLSKVYLEHDTFKEDLAAVLNHPLMPAEFEAAWHDLMDTYNLQNDTILLGLWEERTTWISAYWKEIFCARMTSAQRSESMNHILKKGFVKETQVLHIFARQVNECIQKRHQLEVAETIA</sequence>
<comment type="subcellular location">
    <subcellularLocation>
        <location evidence="1">Nucleus</location>
    </subcellularLocation>
</comment>
<keyword evidence="1" id="KW-0863">Zinc-finger</keyword>
<comment type="similarity">
    <text evidence="1">Belongs to the FHY3/FAR1 family.</text>
</comment>
<keyword evidence="4" id="KW-1185">Reference proteome</keyword>
<dbReference type="InterPro" id="IPR018289">
    <property type="entry name" value="MULE_transposase_dom"/>
</dbReference>
<dbReference type="GO" id="GO:0005634">
    <property type="term" value="C:nucleus"/>
    <property type="evidence" value="ECO:0007669"/>
    <property type="project" value="UniProtKB-SubCell"/>
</dbReference>
<reference evidence="3" key="4">
    <citation type="submission" date="2019-03" db="UniProtKB">
        <authorList>
            <consortium name="EnsemblPlants"/>
        </authorList>
    </citation>
    <scope>IDENTIFICATION</scope>
</reference>
<protein>
    <recommendedName>
        <fullName evidence="1">Protein FAR1-RELATED SEQUENCE</fullName>
    </recommendedName>
</protein>
<reference evidence="4" key="1">
    <citation type="journal article" date="2014" name="Science">
        <title>Ancient hybridizations among the ancestral genomes of bread wheat.</title>
        <authorList>
            <consortium name="International Wheat Genome Sequencing Consortium,"/>
            <person name="Marcussen T."/>
            <person name="Sandve S.R."/>
            <person name="Heier L."/>
            <person name="Spannagl M."/>
            <person name="Pfeifer M."/>
            <person name="Jakobsen K.S."/>
            <person name="Wulff B.B."/>
            <person name="Steuernagel B."/>
            <person name="Mayer K.F."/>
            <person name="Olsen O.A."/>
        </authorList>
    </citation>
    <scope>NUCLEOTIDE SEQUENCE [LARGE SCALE GENOMIC DNA]</scope>
    <source>
        <strain evidence="4">cv. AL8/78</strain>
    </source>
</reference>
<reference evidence="4" key="2">
    <citation type="journal article" date="2017" name="Nat. Plants">
        <title>The Aegilops tauschii genome reveals multiple impacts of transposons.</title>
        <authorList>
            <person name="Zhao G."/>
            <person name="Zou C."/>
            <person name="Li K."/>
            <person name="Wang K."/>
            <person name="Li T."/>
            <person name="Gao L."/>
            <person name="Zhang X."/>
            <person name="Wang H."/>
            <person name="Yang Z."/>
            <person name="Liu X."/>
            <person name="Jiang W."/>
            <person name="Mao L."/>
            <person name="Kong X."/>
            <person name="Jiao Y."/>
            <person name="Jia J."/>
        </authorList>
    </citation>
    <scope>NUCLEOTIDE SEQUENCE [LARGE SCALE GENOMIC DNA]</scope>
    <source>
        <strain evidence="4">cv. AL8/78</strain>
    </source>
</reference>
<dbReference type="GO" id="GO:0006355">
    <property type="term" value="P:regulation of DNA-templated transcription"/>
    <property type="evidence" value="ECO:0007669"/>
    <property type="project" value="UniProtKB-UniRule"/>
</dbReference>
<dbReference type="EnsemblPlants" id="AET2Gv20498600.1">
    <property type="protein sequence ID" value="AET2Gv20498600.1"/>
    <property type="gene ID" value="AET2Gv20498600"/>
</dbReference>
<keyword evidence="1" id="KW-0539">Nucleus</keyword>
<reference evidence="3" key="3">
    <citation type="journal article" date="2017" name="Nature">
        <title>Genome sequence of the progenitor of the wheat D genome Aegilops tauschii.</title>
        <authorList>
            <person name="Luo M.C."/>
            <person name="Gu Y.Q."/>
            <person name="Puiu D."/>
            <person name="Wang H."/>
            <person name="Twardziok S.O."/>
            <person name="Deal K.R."/>
            <person name="Huo N."/>
            <person name="Zhu T."/>
            <person name="Wang L."/>
            <person name="Wang Y."/>
            <person name="McGuire P.E."/>
            <person name="Liu S."/>
            <person name="Long H."/>
            <person name="Ramasamy R.K."/>
            <person name="Rodriguez J.C."/>
            <person name="Van S.L."/>
            <person name="Yuan L."/>
            <person name="Wang Z."/>
            <person name="Xia Z."/>
            <person name="Xiao L."/>
            <person name="Anderson O.D."/>
            <person name="Ouyang S."/>
            <person name="Liang Y."/>
            <person name="Zimin A.V."/>
            <person name="Pertea G."/>
            <person name="Qi P."/>
            <person name="Bennetzen J.L."/>
            <person name="Dai X."/>
            <person name="Dawson M.W."/>
            <person name="Muller H.G."/>
            <person name="Kugler K."/>
            <person name="Rivarola-Duarte L."/>
            <person name="Spannagl M."/>
            <person name="Mayer K.F.X."/>
            <person name="Lu F.H."/>
            <person name="Bevan M.W."/>
            <person name="Leroy P."/>
            <person name="Li P."/>
            <person name="You F.M."/>
            <person name="Sun Q."/>
            <person name="Liu Z."/>
            <person name="Lyons E."/>
            <person name="Wicker T."/>
            <person name="Salzberg S.L."/>
            <person name="Devos K.M."/>
            <person name="Dvorak J."/>
        </authorList>
    </citation>
    <scope>NUCLEOTIDE SEQUENCE [LARGE SCALE GENOMIC DNA]</scope>
    <source>
        <strain evidence="3">cv. AL8/78</strain>
    </source>
</reference>
<keyword evidence="1" id="KW-0862">Zinc</keyword>
<proteinExistence type="inferred from homology"/>
<dbReference type="PANTHER" id="PTHR31669">
    <property type="entry name" value="PROTEIN FAR1-RELATED SEQUENCE 10-RELATED"/>
    <property type="match status" value="1"/>
</dbReference>
<evidence type="ECO:0000313" key="4">
    <source>
        <dbReference type="Proteomes" id="UP000015105"/>
    </source>
</evidence>
<feature type="domain" description="MULE transposase" evidence="2">
    <location>
        <begin position="45"/>
        <end position="137"/>
    </location>
</feature>
<dbReference type="AlphaFoldDB" id="A0A453BGI6"/>
<evidence type="ECO:0000259" key="2">
    <source>
        <dbReference type="Pfam" id="PF10551"/>
    </source>
</evidence>
<comment type="function">
    <text evidence="1">Putative transcription activator involved in regulating light control of development.</text>
</comment>
<name>A0A453BGI6_AEGTS</name>